<proteinExistence type="predicted"/>
<feature type="non-terminal residue" evidence="1">
    <location>
        <position position="184"/>
    </location>
</feature>
<gene>
    <name evidence="1" type="ORF">chiPu_0032034</name>
</gene>
<dbReference type="Proteomes" id="UP000287033">
    <property type="component" value="Unassembled WGS sequence"/>
</dbReference>
<dbReference type="AlphaFoldDB" id="A0A401TZ69"/>
<evidence type="ECO:0000313" key="2">
    <source>
        <dbReference type="Proteomes" id="UP000287033"/>
    </source>
</evidence>
<comment type="caution">
    <text evidence="1">The sequence shown here is derived from an EMBL/GenBank/DDBJ whole genome shotgun (WGS) entry which is preliminary data.</text>
</comment>
<keyword evidence="2" id="KW-1185">Reference proteome</keyword>
<reference evidence="1 2" key="1">
    <citation type="journal article" date="2018" name="Nat. Ecol. Evol.">
        <title>Shark genomes provide insights into elasmobranch evolution and the origin of vertebrates.</title>
        <authorList>
            <person name="Hara Y"/>
            <person name="Yamaguchi K"/>
            <person name="Onimaru K"/>
            <person name="Kadota M"/>
            <person name="Koyanagi M"/>
            <person name="Keeley SD"/>
            <person name="Tatsumi K"/>
            <person name="Tanaka K"/>
            <person name="Motone F"/>
            <person name="Kageyama Y"/>
            <person name="Nozu R"/>
            <person name="Adachi N"/>
            <person name="Nishimura O"/>
            <person name="Nakagawa R"/>
            <person name="Tanegashima C"/>
            <person name="Kiyatake I"/>
            <person name="Matsumoto R"/>
            <person name="Murakumo K"/>
            <person name="Nishida K"/>
            <person name="Terakita A"/>
            <person name="Kuratani S"/>
            <person name="Sato K"/>
            <person name="Hyodo S Kuraku.S."/>
        </authorList>
    </citation>
    <scope>NUCLEOTIDE SEQUENCE [LARGE SCALE GENOMIC DNA]</scope>
</reference>
<accession>A0A401TZ69</accession>
<protein>
    <submittedName>
        <fullName evidence="1">Uncharacterized protein</fullName>
    </submittedName>
</protein>
<organism evidence="1 2">
    <name type="scientific">Chiloscyllium punctatum</name>
    <name type="common">Brownbanded bambooshark</name>
    <name type="synonym">Hemiscyllium punctatum</name>
    <dbReference type="NCBI Taxonomy" id="137246"/>
    <lineage>
        <taxon>Eukaryota</taxon>
        <taxon>Metazoa</taxon>
        <taxon>Chordata</taxon>
        <taxon>Craniata</taxon>
        <taxon>Vertebrata</taxon>
        <taxon>Chondrichthyes</taxon>
        <taxon>Elasmobranchii</taxon>
        <taxon>Galeomorphii</taxon>
        <taxon>Galeoidea</taxon>
        <taxon>Orectolobiformes</taxon>
        <taxon>Hemiscylliidae</taxon>
        <taxon>Chiloscyllium</taxon>
    </lineage>
</organism>
<name>A0A401TZ69_CHIPU</name>
<evidence type="ECO:0000313" key="1">
    <source>
        <dbReference type="EMBL" id="GCC47948.1"/>
    </source>
</evidence>
<dbReference type="EMBL" id="BEZZ01226052">
    <property type="protein sequence ID" value="GCC47948.1"/>
    <property type="molecule type" value="Genomic_DNA"/>
</dbReference>
<sequence length="184" mass="19996">MDRPCAAAVLAVVVRLETSEPSIIGQVPELERFRATWTSGSREENASQREIMHTIWYRRPAVANMNGAADSLSQERLEPGEQRVLAVEHIVQRHHRHGLGAVLAQEAAERVELARWAVQRKHARRGRAAERGDHAETLMRLGEQRIVAAGEAGAHLAVLAGAGPRGDVVEDHARGLAGAGRPVG</sequence>